<reference evidence="2" key="1">
    <citation type="journal article" date="2019" name="Int. J. Syst. Evol. Microbiol.">
        <title>The Global Catalogue of Microorganisms (GCM) 10K type strain sequencing project: providing services to taxonomists for standard genome sequencing and annotation.</title>
        <authorList>
            <consortium name="The Broad Institute Genomics Platform"/>
            <consortium name="The Broad Institute Genome Sequencing Center for Infectious Disease"/>
            <person name="Wu L."/>
            <person name="Ma J."/>
        </authorList>
    </citation>
    <scope>NUCLEOTIDE SEQUENCE [LARGE SCALE GENOMIC DNA]</scope>
    <source>
        <strain evidence="2">JCM 4087</strain>
    </source>
</reference>
<organism evidence="1 2">
    <name type="scientific">Acidicapsa dinghuensis</name>
    <dbReference type="NCBI Taxonomy" id="2218256"/>
    <lineage>
        <taxon>Bacteria</taxon>
        <taxon>Pseudomonadati</taxon>
        <taxon>Acidobacteriota</taxon>
        <taxon>Terriglobia</taxon>
        <taxon>Terriglobales</taxon>
        <taxon>Acidobacteriaceae</taxon>
        <taxon>Acidicapsa</taxon>
    </lineage>
</organism>
<dbReference type="RefSeq" id="WP_263331904.1">
    <property type="nucleotide sequence ID" value="NZ_JAGSYH010000001.1"/>
</dbReference>
<name>A0ABW1ELD7_9BACT</name>
<sequence>MPRRIFFVLLLFVSLLPLYAEDGGGVVFKSGSVTHVKPGAAGRLVLTDSEKLVFESAGGNLEIPFQKIQAFEHTKEVAVHMGWAPAVLIETIKQRRRNHFLKLSYLDGNDVDQFVIFQIPKQMPEILMMTLLMRSPDASCQPSADCDSIFRPRGHRQVKLEYRGALSREIQPLHATPLGQTP</sequence>
<keyword evidence="2" id="KW-1185">Reference proteome</keyword>
<evidence type="ECO:0000313" key="2">
    <source>
        <dbReference type="Proteomes" id="UP001596091"/>
    </source>
</evidence>
<accession>A0ABW1ELD7</accession>
<gene>
    <name evidence="1" type="ORF">ACFPT7_22635</name>
</gene>
<dbReference type="Proteomes" id="UP001596091">
    <property type="component" value="Unassembled WGS sequence"/>
</dbReference>
<protein>
    <submittedName>
        <fullName evidence="1">Uncharacterized protein</fullName>
    </submittedName>
</protein>
<comment type="caution">
    <text evidence="1">The sequence shown here is derived from an EMBL/GenBank/DDBJ whole genome shotgun (WGS) entry which is preliminary data.</text>
</comment>
<evidence type="ECO:0000313" key="1">
    <source>
        <dbReference type="EMBL" id="MFC5865121.1"/>
    </source>
</evidence>
<dbReference type="EMBL" id="JBHSPH010000010">
    <property type="protein sequence ID" value="MFC5865121.1"/>
    <property type="molecule type" value="Genomic_DNA"/>
</dbReference>
<proteinExistence type="predicted"/>